<name>A0A0M2UZP2_9BACT</name>
<feature type="domain" description="Transposase zinc-binding" evidence="2">
    <location>
        <begin position="15"/>
        <end position="109"/>
    </location>
</feature>
<protein>
    <submittedName>
        <fullName evidence="3">Uncharacterized protein</fullName>
    </submittedName>
</protein>
<keyword evidence="4" id="KW-1185">Reference proteome</keyword>
<evidence type="ECO:0000313" key="3">
    <source>
        <dbReference type="EMBL" id="KKO19964.1"/>
    </source>
</evidence>
<dbReference type="EMBL" id="LAQJ01000138">
    <property type="protein sequence ID" value="KKO19964.1"/>
    <property type="molecule type" value="Genomic_DNA"/>
</dbReference>
<dbReference type="GO" id="GO:0003677">
    <property type="term" value="F:DNA binding"/>
    <property type="evidence" value="ECO:0007669"/>
    <property type="project" value="InterPro"/>
</dbReference>
<dbReference type="GO" id="GO:0006313">
    <property type="term" value="P:DNA transposition"/>
    <property type="evidence" value="ECO:0007669"/>
    <property type="project" value="InterPro"/>
</dbReference>
<feature type="domain" description="Transposase IS801/IS1294" evidence="1">
    <location>
        <begin position="153"/>
        <end position="319"/>
    </location>
</feature>
<accession>A0A0M2UZP2</accession>
<organism evidence="3 4">
    <name type="scientific">Candidatus Brocadia fulgida</name>
    <dbReference type="NCBI Taxonomy" id="380242"/>
    <lineage>
        <taxon>Bacteria</taxon>
        <taxon>Pseudomonadati</taxon>
        <taxon>Planctomycetota</taxon>
        <taxon>Candidatus Brocadiia</taxon>
        <taxon>Candidatus Brocadiales</taxon>
        <taxon>Candidatus Brocadiaceae</taxon>
        <taxon>Candidatus Brocadia</taxon>
    </lineage>
</organism>
<evidence type="ECO:0000259" key="1">
    <source>
        <dbReference type="Pfam" id="PF04986"/>
    </source>
</evidence>
<dbReference type="Pfam" id="PF14319">
    <property type="entry name" value="Zn_Tnp_IS91"/>
    <property type="match status" value="1"/>
</dbReference>
<proteinExistence type="predicted"/>
<dbReference type="Pfam" id="PF04986">
    <property type="entry name" value="Y2_Tnp"/>
    <property type="match status" value="1"/>
</dbReference>
<dbReference type="GO" id="GO:0004803">
    <property type="term" value="F:transposase activity"/>
    <property type="evidence" value="ECO:0007669"/>
    <property type="project" value="InterPro"/>
</dbReference>
<dbReference type="InterPro" id="IPR007069">
    <property type="entry name" value="Transposase_32"/>
</dbReference>
<comment type="caution">
    <text evidence="3">The sequence shown here is derived from an EMBL/GenBank/DDBJ whole genome shotgun (WGS) entry which is preliminary data.</text>
</comment>
<dbReference type="PANTHER" id="PTHR37023">
    <property type="entry name" value="TRANSPOSASE"/>
    <property type="match status" value="1"/>
</dbReference>
<sequence length="352" mass="41669">MKAEPVKGWNVFKQIFSEHWEGFKRKYPRYSKQCYDEQVKKMLQCGNPEEMGYRRYLCFCCGEGNRVVSMSCKSAMCLRCGKVYVNEWVSQVSKMLHEGIIYRHIVLTVPERLRKTFYNHTEELLGKLMSGGVKCLDEFFSRVSRKEIRGRYIVVLQTHGRNGQYNPHLHIIATSGGMDKNSRRWEHLEYLPYPMLHKKWQWYLLEMVREGIDTEEIEELVDSCYRSYPKGFVANVQKGEVPGRYESLARYLAKYVVSPPISIRRIDGYDGETVRYHYRSYKTEQVEEERVDVYTFIGRMIQHALPKGFKRIRYYGVQATKTFEQVQEIIREVLSKVKRVLKGAVKIYSRCS</sequence>
<dbReference type="AlphaFoldDB" id="A0A0M2UZP2"/>
<reference evidence="3 4" key="1">
    <citation type="journal article" date="2013" name="BMC Microbiol.">
        <title>Identification of the type II cytochrome c maturation pathway in anammox bacteria by comparative genomics.</title>
        <authorList>
            <person name="Ferousi C."/>
            <person name="Speth D.R."/>
            <person name="Reimann J."/>
            <person name="Op den Camp H.J."/>
            <person name="Allen J.W."/>
            <person name="Keltjens J.T."/>
            <person name="Jetten M.S."/>
        </authorList>
    </citation>
    <scope>NUCLEOTIDE SEQUENCE [LARGE SCALE GENOMIC DNA]</scope>
    <source>
        <strain evidence="3">RU1</strain>
    </source>
</reference>
<evidence type="ECO:0000259" key="2">
    <source>
        <dbReference type="Pfam" id="PF14319"/>
    </source>
</evidence>
<dbReference type="Proteomes" id="UP000034954">
    <property type="component" value="Unassembled WGS sequence"/>
</dbReference>
<gene>
    <name evidence="3" type="ORF">BROFUL_01312</name>
</gene>
<dbReference type="InterPro" id="IPR026889">
    <property type="entry name" value="Zn_Tnp"/>
</dbReference>
<evidence type="ECO:0000313" key="4">
    <source>
        <dbReference type="Proteomes" id="UP000034954"/>
    </source>
</evidence>
<dbReference type="PANTHER" id="PTHR37023:SF1">
    <property type="entry name" value="ISSOD25 TRANSPOSASE TNPA_ISSOD25"/>
    <property type="match status" value="1"/>
</dbReference>